<dbReference type="PROSITE" id="PS50181">
    <property type="entry name" value="FBOX"/>
    <property type="match status" value="1"/>
</dbReference>
<evidence type="ECO:0000313" key="3">
    <source>
        <dbReference type="Proteomes" id="UP001304895"/>
    </source>
</evidence>
<feature type="non-terminal residue" evidence="2">
    <location>
        <position position="1"/>
    </location>
</feature>
<protein>
    <recommendedName>
        <fullName evidence="1">F-box domain-containing protein</fullName>
    </recommendedName>
</protein>
<dbReference type="EMBL" id="MU853410">
    <property type="protein sequence ID" value="KAK4133936.1"/>
    <property type="molecule type" value="Genomic_DNA"/>
</dbReference>
<dbReference type="InterPro" id="IPR001810">
    <property type="entry name" value="F-box_dom"/>
</dbReference>
<evidence type="ECO:0000313" key="2">
    <source>
        <dbReference type="EMBL" id="KAK4133936.1"/>
    </source>
</evidence>
<feature type="non-terminal residue" evidence="2">
    <location>
        <position position="159"/>
    </location>
</feature>
<evidence type="ECO:0000259" key="1">
    <source>
        <dbReference type="PROSITE" id="PS50181"/>
    </source>
</evidence>
<dbReference type="CDD" id="cd09917">
    <property type="entry name" value="F-box_SF"/>
    <property type="match status" value="1"/>
</dbReference>
<dbReference type="SUPFAM" id="SSF81383">
    <property type="entry name" value="F-box domain"/>
    <property type="match status" value="1"/>
</dbReference>
<organism evidence="2 3">
    <name type="scientific">Trichocladium antarcticum</name>
    <dbReference type="NCBI Taxonomy" id="1450529"/>
    <lineage>
        <taxon>Eukaryota</taxon>
        <taxon>Fungi</taxon>
        <taxon>Dikarya</taxon>
        <taxon>Ascomycota</taxon>
        <taxon>Pezizomycotina</taxon>
        <taxon>Sordariomycetes</taxon>
        <taxon>Sordariomycetidae</taxon>
        <taxon>Sordariales</taxon>
        <taxon>Chaetomiaceae</taxon>
        <taxon>Trichocladium</taxon>
    </lineage>
</organism>
<reference evidence="2" key="2">
    <citation type="submission" date="2023-05" db="EMBL/GenBank/DDBJ databases">
        <authorList>
            <consortium name="Lawrence Berkeley National Laboratory"/>
            <person name="Steindorff A."/>
            <person name="Hensen N."/>
            <person name="Bonometti L."/>
            <person name="Westerberg I."/>
            <person name="Brannstrom I.O."/>
            <person name="Guillou S."/>
            <person name="Cros-Aarteil S."/>
            <person name="Calhoun S."/>
            <person name="Haridas S."/>
            <person name="Kuo A."/>
            <person name="Mondo S."/>
            <person name="Pangilinan J."/>
            <person name="Riley R."/>
            <person name="Labutti K."/>
            <person name="Andreopoulos B."/>
            <person name="Lipzen A."/>
            <person name="Chen C."/>
            <person name="Yanf M."/>
            <person name="Daum C."/>
            <person name="Ng V."/>
            <person name="Clum A."/>
            <person name="Ohm R."/>
            <person name="Martin F."/>
            <person name="Silar P."/>
            <person name="Natvig D."/>
            <person name="Lalanne C."/>
            <person name="Gautier V."/>
            <person name="Ament-Velasquez S.L."/>
            <person name="Kruys A."/>
            <person name="Hutchinson M.I."/>
            <person name="Powell A.J."/>
            <person name="Barry K."/>
            <person name="Miller A.N."/>
            <person name="Grigoriev I.V."/>
            <person name="Debuchy R."/>
            <person name="Gladieux P."/>
            <person name="Thoren M.H."/>
            <person name="Johannesson H."/>
        </authorList>
    </citation>
    <scope>NUCLEOTIDE SEQUENCE</scope>
    <source>
        <strain evidence="2">CBS 123565</strain>
    </source>
</reference>
<reference evidence="2" key="1">
    <citation type="journal article" date="2023" name="Mol. Phylogenet. Evol.">
        <title>Genome-scale phylogeny and comparative genomics of the fungal order Sordariales.</title>
        <authorList>
            <person name="Hensen N."/>
            <person name="Bonometti L."/>
            <person name="Westerberg I."/>
            <person name="Brannstrom I.O."/>
            <person name="Guillou S."/>
            <person name="Cros-Aarteil S."/>
            <person name="Calhoun S."/>
            <person name="Haridas S."/>
            <person name="Kuo A."/>
            <person name="Mondo S."/>
            <person name="Pangilinan J."/>
            <person name="Riley R."/>
            <person name="LaButti K."/>
            <person name="Andreopoulos B."/>
            <person name="Lipzen A."/>
            <person name="Chen C."/>
            <person name="Yan M."/>
            <person name="Daum C."/>
            <person name="Ng V."/>
            <person name="Clum A."/>
            <person name="Steindorff A."/>
            <person name="Ohm R.A."/>
            <person name="Martin F."/>
            <person name="Silar P."/>
            <person name="Natvig D.O."/>
            <person name="Lalanne C."/>
            <person name="Gautier V."/>
            <person name="Ament-Velasquez S.L."/>
            <person name="Kruys A."/>
            <person name="Hutchinson M.I."/>
            <person name="Powell A.J."/>
            <person name="Barry K."/>
            <person name="Miller A.N."/>
            <person name="Grigoriev I.V."/>
            <person name="Debuchy R."/>
            <person name="Gladieux P."/>
            <person name="Hiltunen Thoren M."/>
            <person name="Johannesson H."/>
        </authorList>
    </citation>
    <scope>NUCLEOTIDE SEQUENCE</scope>
    <source>
        <strain evidence="2">CBS 123565</strain>
    </source>
</reference>
<accession>A0AAN6ULJ3</accession>
<dbReference type="Proteomes" id="UP001304895">
    <property type="component" value="Unassembled WGS sequence"/>
</dbReference>
<feature type="domain" description="F-box" evidence="1">
    <location>
        <begin position="3"/>
        <end position="49"/>
    </location>
</feature>
<dbReference type="InterPro" id="IPR036047">
    <property type="entry name" value="F-box-like_dom_sf"/>
</dbReference>
<dbReference type="Gene3D" id="1.20.1280.50">
    <property type="match status" value="1"/>
</dbReference>
<proteinExistence type="predicted"/>
<comment type="caution">
    <text evidence="2">The sequence shown here is derived from an EMBL/GenBank/DDBJ whole genome shotgun (WGS) entry which is preliminary data.</text>
</comment>
<dbReference type="Pfam" id="PF00646">
    <property type="entry name" value="F-box"/>
    <property type="match status" value="1"/>
</dbReference>
<name>A0AAN6ULJ3_9PEZI</name>
<dbReference type="AlphaFoldDB" id="A0AAN6ULJ3"/>
<gene>
    <name evidence="2" type="ORF">BT67DRAFT_343891</name>
</gene>
<keyword evidence="3" id="KW-1185">Reference proteome</keyword>
<sequence length="159" mass="17480">SGLGTLNTLPVELVLAILEFLDFQSLSRLRCVSLTANHITKSVLAYTEVMTHAAGPLTVLAATGLLRYHSCFSLRQALRSWECVSCLHYGGFLFLFTCERACSRCLSRNLAFHVTKKAAAKYYFGVHEDDAVALPTLYCLPGVYPAGPELIAHARKKTV</sequence>